<gene>
    <name evidence="10" type="primary">cobT</name>
    <name evidence="10" type="ORF">NCTC10723_00534</name>
</gene>
<dbReference type="InterPro" id="IPR023195">
    <property type="entry name" value="Nict_dMeBzImd_PRibTrfase_N"/>
</dbReference>
<dbReference type="InterPro" id="IPR017846">
    <property type="entry name" value="Nict_dMeBzImd_PRibTrfase_bact"/>
</dbReference>
<proteinExistence type="inferred from homology"/>
<evidence type="ECO:0000256" key="6">
    <source>
        <dbReference type="ARBA" id="ARBA00022676"/>
    </source>
</evidence>
<evidence type="ECO:0000256" key="3">
    <source>
        <dbReference type="ARBA" id="ARBA00011991"/>
    </source>
</evidence>
<evidence type="ECO:0000256" key="9">
    <source>
        <dbReference type="NCBIfam" id="TIGR03160"/>
    </source>
</evidence>
<dbReference type="InterPro" id="IPR036087">
    <property type="entry name" value="Nict_dMeBzImd_PRibTrfase_sf"/>
</dbReference>
<dbReference type="InterPro" id="IPR003200">
    <property type="entry name" value="Nict_dMeBzImd_PRibTrfase"/>
</dbReference>
<dbReference type="AlphaFoldDB" id="A0A377GWV3"/>
<comment type="similarity">
    <text evidence="2">Belongs to the CobT family.</text>
</comment>
<keyword evidence="11" id="KW-1185">Reference proteome</keyword>
<dbReference type="NCBIfam" id="NF000996">
    <property type="entry name" value="PRK00105.1"/>
    <property type="match status" value="1"/>
</dbReference>
<dbReference type="GO" id="GO:0009236">
    <property type="term" value="P:cobalamin biosynthetic process"/>
    <property type="evidence" value="ECO:0007669"/>
    <property type="project" value="UniProtKB-UniRule"/>
</dbReference>
<organism evidence="10 11">
    <name type="scientific">Fusobacterium necrogenes</name>
    <dbReference type="NCBI Taxonomy" id="858"/>
    <lineage>
        <taxon>Bacteria</taxon>
        <taxon>Fusobacteriati</taxon>
        <taxon>Fusobacteriota</taxon>
        <taxon>Fusobacteriia</taxon>
        <taxon>Fusobacteriales</taxon>
        <taxon>Fusobacteriaceae</taxon>
        <taxon>Fusobacterium</taxon>
    </lineage>
</organism>
<protein>
    <recommendedName>
        <fullName evidence="4 9">Nicotinate-nucleotide--dimethylbenzimidazole phosphoribosyltransferase</fullName>
        <ecNumber evidence="3 9">2.4.2.21</ecNumber>
    </recommendedName>
</protein>
<evidence type="ECO:0000313" key="11">
    <source>
        <dbReference type="Proteomes" id="UP000255328"/>
    </source>
</evidence>
<dbReference type="EC" id="2.4.2.21" evidence="3 9"/>
<accession>A0A377GWV3</accession>
<dbReference type="SUPFAM" id="SSF52733">
    <property type="entry name" value="Nicotinate mononucleotide:5,6-dimethylbenzimidazole phosphoribosyltransferase (CobT)"/>
    <property type="match status" value="1"/>
</dbReference>
<sequence length="353" mass="38903">MIDVKRKEDIIGKLDGLDVKSMQLIQKILDSKMKPQGSLGALEKIAVKMAGIYGYPLERVEKRCHIVASADNGIVAEGISSCPREYTTIVSEAMLNKVACIGLFCERLGIDFNLVDIGMKESISRDYSNLYNKNIKKGTNNFYKEPAMSRKECLSAIHEGMNMIKEKAQGITVFSNGEMGIGNTTTSSAVLYSLTKKDIDKIVGRGGGLSDIGLSKKKSIIKKSCERYNTFEMSPIDILAHVGGLDIAYMVGLYLGSVKYRKLMLVDGFISAVAFLSAYRIEPKVKDFSLFTHMSEEPGMQVILDEIGESALFNLNMRLGEGTGAVLAYPLIDCALDIVNGMKTIEEVYEMFK</sequence>
<evidence type="ECO:0000256" key="5">
    <source>
        <dbReference type="ARBA" id="ARBA00022573"/>
    </source>
</evidence>
<comment type="catalytic activity">
    <reaction evidence="8">
        <text>5,6-dimethylbenzimidazole + nicotinate beta-D-ribonucleotide = alpha-ribazole 5'-phosphate + nicotinate + H(+)</text>
        <dbReference type="Rhea" id="RHEA:11196"/>
        <dbReference type="ChEBI" id="CHEBI:15378"/>
        <dbReference type="ChEBI" id="CHEBI:15890"/>
        <dbReference type="ChEBI" id="CHEBI:32544"/>
        <dbReference type="ChEBI" id="CHEBI:57502"/>
        <dbReference type="ChEBI" id="CHEBI:57918"/>
        <dbReference type="EC" id="2.4.2.21"/>
    </reaction>
</comment>
<evidence type="ECO:0000256" key="8">
    <source>
        <dbReference type="ARBA" id="ARBA00047340"/>
    </source>
</evidence>
<dbReference type="NCBIfam" id="TIGR03160">
    <property type="entry name" value="cobT_DBIPRT"/>
    <property type="match status" value="1"/>
</dbReference>
<dbReference type="PANTHER" id="PTHR43463">
    <property type="entry name" value="NICOTINATE-NUCLEOTIDE--DIMETHYLBENZIMIDAZOLE PHOSPHORIBOSYLTRANSFERASE"/>
    <property type="match status" value="1"/>
</dbReference>
<evidence type="ECO:0000256" key="7">
    <source>
        <dbReference type="ARBA" id="ARBA00022679"/>
    </source>
</evidence>
<keyword evidence="6 10" id="KW-0328">Glycosyltransferase</keyword>
<name>A0A377GWV3_9FUSO</name>
<keyword evidence="5" id="KW-0169">Cobalamin biosynthesis</keyword>
<dbReference type="Gene3D" id="3.40.50.10210">
    <property type="match status" value="1"/>
</dbReference>
<evidence type="ECO:0000313" key="10">
    <source>
        <dbReference type="EMBL" id="STO31094.1"/>
    </source>
</evidence>
<evidence type="ECO:0000256" key="2">
    <source>
        <dbReference type="ARBA" id="ARBA00007110"/>
    </source>
</evidence>
<evidence type="ECO:0000256" key="1">
    <source>
        <dbReference type="ARBA" id="ARBA00005049"/>
    </source>
</evidence>
<dbReference type="Pfam" id="PF02277">
    <property type="entry name" value="DBI_PRT"/>
    <property type="match status" value="1"/>
</dbReference>
<reference evidence="10 11" key="1">
    <citation type="submission" date="2018-06" db="EMBL/GenBank/DDBJ databases">
        <authorList>
            <consortium name="Pathogen Informatics"/>
            <person name="Doyle S."/>
        </authorList>
    </citation>
    <scope>NUCLEOTIDE SEQUENCE [LARGE SCALE GENOMIC DNA]</scope>
    <source>
        <strain evidence="10 11">NCTC10723</strain>
    </source>
</reference>
<dbReference type="PANTHER" id="PTHR43463:SF1">
    <property type="entry name" value="NICOTINATE-NUCLEOTIDE--DIMETHYLBENZIMIDAZOLE PHOSPHORIBOSYLTRANSFERASE"/>
    <property type="match status" value="1"/>
</dbReference>
<keyword evidence="7 10" id="KW-0808">Transferase</keyword>
<dbReference type="UniPathway" id="UPA00061">
    <property type="reaction ID" value="UER00516"/>
</dbReference>
<dbReference type="RefSeq" id="WP_115269088.1">
    <property type="nucleotide sequence ID" value="NZ_UGGU01000003.1"/>
</dbReference>
<dbReference type="GO" id="GO:0008939">
    <property type="term" value="F:nicotinate-nucleotide-dimethylbenzimidazole phosphoribosyltransferase activity"/>
    <property type="evidence" value="ECO:0007669"/>
    <property type="project" value="UniProtKB-UniRule"/>
</dbReference>
<dbReference type="Gene3D" id="1.10.1610.10">
    <property type="match status" value="1"/>
</dbReference>
<comment type="pathway">
    <text evidence="1">Nucleoside biosynthesis; alpha-ribazole biosynthesis; alpha-ribazole from 5,6-dimethylbenzimidazole: step 1/2.</text>
</comment>
<dbReference type="EMBL" id="UGGU01000003">
    <property type="protein sequence ID" value="STO31094.1"/>
    <property type="molecule type" value="Genomic_DNA"/>
</dbReference>
<dbReference type="CDD" id="cd02439">
    <property type="entry name" value="DMB-PRT_CobT"/>
    <property type="match status" value="1"/>
</dbReference>
<evidence type="ECO:0000256" key="4">
    <source>
        <dbReference type="ARBA" id="ARBA00015486"/>
    </source>
</evidence>
<dbReference type="OrthoDB" id="9781491at2"/>
<dbReference type="Proteomes" id="UP000255328">
    <property type="component" value="Unassembled WGS sequence"/>
</dbReference>